<evidence type="ECO:0000313" key="5">
    <source>
        <dbReference type="EMBL" id="KAA9158945.1"/>
    </source>
</evidence>
<protein>
    <submittedName>
        <fullName evidence="5">AraC family transcriptional regulator</fullName>
    </submittedName>
</protein>
<keyword evidence="6" id="KW-1185">Reference proteome</keyword>
<dbReference type="EMBL" id="VMNW02000032">
    <property type="protein sequence ID" value="KAA9158945.1"/>
    <property type="molecule type" value="Genomic_DNA"/>
</dbReference>
<dbReference type="InterPro" id="IPR009057">
    <property type="entry name" value="Homeodomain-like_sf"/>
</dbReference>
<dbReference type="Gene3D" id="1.10.10.60">
    <property type="entry name" value="Homeodomain-like"/>
    <property type="match status" value="2"/>
</dbReference>
<dbReference type="PANTHER" id="PTHR46796">
    <property type="entry name" value="HTH-TYPE TRANSCRIPTIONAL ACTIVATOR RHAS-RELATED"/>
    <property type="match status" value="1"/>
</dbReference>
<gene>
    <name evidence="5" type="ORF">FPZ12_021775</name>
</gene>
<proteinExistence type="predicted"/>
<dbReference type="AlphaFoldDB" id="A0A5N0V0Q1"/>
<dbReference type="SUPFAM" id="SSF51215">
    <property type="entry name" value="Regulatory protein AraC"/>
    <property type="match status" value="1"/>
</dbReference>
<keyword evidence="2" id="KW-0238">DNA-binding</keyword>
<evidence type="ECO:0000256" key="3">
    <source>
        <dbReference type="ARBA" id="ARBA00023163"/>
    </source>
</evidence>
<evidence type="ECO:0000256" key="1">
    <source>
        <dbReference type="ARBA" id="ARBA00023015"/>
    </source>
</evidence>
<dbReference type="OrthoDB" id="2060755at2"/>
<keyword evidence="1" id="KW-0805">Transcription regulation</keyword>
<sequence length="248" mass="27137">MHAHFEQHVYHRHSHETYSFGVTETGAQAFTCRGEGRTSAAGMVMALNPDDPHDGQSAVAAGFTYRMIHIGPELITDQLGDASERPAGLPLFTQPVLEDPVLANALRTLDTALQGESRLAQDEALAATVRALVRRGSTRPLRTRELPGEVSRAREILEASFAEDMRAEDLAAAAGCSRFALHRGFVAAYGMAPSDYQRQLRLRAARRLLADGHTPAQAAAAAGFADQSHLTRWFKRYYGVTPGRFQRP</sequence>
<keyword evidence="3" id="KW-0804">Transcription</keyword>
<dbReference type="SUPFAM" id="SSF46689">
    <property type="entry name" value="Homeodomain-like"/>
    <property type="match status" value="2"/>
</dbReference>
<feature type="domain" description="HTH araC/xylS-type" evidence="4">
    <location>
        <begin position="151"/>
        <end position="248"/>
    </location>
</feature>
<dbReference type="Pfam" id="PF02311">
    <property type="entry name" value="AraC_binding"/>
    <property type="match status" value="1"/>
</dbReference>
<dbReference type="InterPro" id="IPR003313">
    <property type="entry name" value="AraC-bd"/>
</dbReference>
<evidence type="ECO:0000259" key="4">
    <source>
        <dbReference type="PROSITE" id="PS01124"/>
    </source>
</evidence>
<dbReference type="SMART" id="SM00342">
    <property type="entry name" value="HTH_ARAC"/>
    <property type="match status" value="1"/>
</dbReference>
<dbReference type="PANTHER" id="PTHR46796:SF2">
    <property type="entry name" value="TRANSCRIPTIONAL REGULATORY PROTEIN"/>
    <property type="match status" value="1"/>
</dbReference>
<reference evidence="5" key="1">
    <citation type="submission" date="2019-09" db="EMBL/GenBank/DDBJ databases">
        <authorList>
            <person name="Teo W.F.A."/>
            <person name="Duangmal K."/>
        </authorList>
    </citation>
    <scope>NUCLEOTIDE SEQUENCE [LARGE SCALE GENOMIC DNA]</scope>
    <source>
        <strain evidence="5">K81G1</strain>
    </source>
</reference>
<comment type="caution">
    <text evidence="5">The sequence shown here is derived from an EMBL/GenBank/DDBJ whole genome shotgun (WGS) entry which is preliminary data.</text>
</comment>
<dbReference type="Proteomes" id="UP000319769">
    <property type="component" value="Unassembled WGS sequence"/>
</dbReference>
<dbReference type="InterPro" id="IPR018060">
    <property type="entry name" value="HTH_AraC"/>
</dbReference>
<evidence type="ECO:0000313" key="6">
    <source>
        <dbReference type="Proteomes" id="UP000319769"/>
    </source>
</evidence>
<evidence type="ECO:0000256" key="2">
    <source>
        <dbReference type="ARBA" id="ARBA00023125"/>
    </source>
</evidence>
<dbReference type="PROSITE" id="PS01124">
    <property type="entry name" value="HTH_ARAC_FAMILY_2"/>
    <property type="match status" value="1"/>
</dbReference>
<dbReference type="GO" id="GO:0003700">
    <property type="term" value="F:DNA-binding transcription factor activity"/>
    <property type="evidence" value="ECO:0007669"/>
    <property type="project" value="InterPro"/>
</dbReference>
<dbReference type="Pfam" id="PF12833">
    <property type="entry name" value="HTH_18"/>
    <property type="match status" value="1"/>
</dbReference>
<dbReference type="InterPro" id="IPR037923">
    <property type="entry name" value="HTH-like"/>
</dbReference>
<dbReference type="GO" id="GO:0043565">
    <property type="term" value="F:sequence-specific DNA binding"/>
    <property type="evidence" value="ECO:0007669"/>
    <property type="project" value="InterPro"/>
</dbReference>
<name>A0A5N0V0Q1_9PSEU</name>
<accession>A0A5N0V0Q1</accession>
<organism evidence="5 6">
    <name type="scientific">Amycolatopsis acidicola</name>
    <dbReference type="NCBI Taxonomy" id="2596893"/>
    <lineage>
        <taxon>Bacteria</taxon>
        <taxon>Bacillati</taxon>
        <taxon>Actinomycetota</taxon>
        <taxon>Actinomycetes</taxon>
        <taxon>Pseudonocardiales</taxon>
        <taxon>Pseudonocardiaceae</taxon>
        <taxon>Amycolatopsis</taxon>
    </lineage>
</organism>
<dbReference type="InterPro" id="IPR050204">
    <property type="entry name" value="AraC_XylS_family_regulators"/>
</dbReference>